<dbReference type="EMBL" id="JRLX01000001">
    <property type="protein sequence ID" value="KGO88558.1"/>
    <property type="molecule type" value="Genomic_DNA"/>
</dbReference>
<proteinExistence type="predicted"/>
<dbReference type="Proteomes" id="UP000030152">
    <property type="component" value="Unassembled WGS sequence"/>
</dbReference>
<sequence>MKLKLLLLSFLFLLPVVNSTAQETAAVVMQKAQALAKKEHKNVFVMFHASWCGWCKKMEKNMESDACKKMFDDNFVTVQLTVQESPKNKTLENPGADALLETYKGTKAGLPFWVITDANGKVLSDSFNAKGENLGCPSSADEVAEFKSKLKKTTKLNEGQLATIADTFVIKK</sequence>
<dbReference type="eggNOG" id="COG0526">
    <property type="taxonomic scope" value="Bacteria"/>
</dbReference>
<dbReference type="Gene3D" id="3.40.30.10">
    <property type="entry name" value="Glutaredoxin"/>
    <property type="match status" value="1"/>
</dbReference>
<protein>
    <submittedName>
        <fullName evidence="5">Thioredoxin</fullName>
    </submittedName>
</protein>
<dbReference type="SUPFAM" id="SSF52833">
    <property type="entry name" value="Thioredoxin-like"/>
    <property type="match status" value="1"/>
</dbReference>
<evidence type="ECO:0000256" key="1">
    <source>
        <dbReference type="ARBA" id="ARBA00022729"/>
    </source>
</evidence>
<evidence type="ECO:0000256" key="3">
    <source>
        <dbReference type="SAM" id="SignalP"/>
    </source>
</evidence>
<feature type="chain" id="PRO_5001992074" evidence="3">
    <location>
        <begin position="22"/>
        <end position="172"/>
    </location>
</feature>
<gene>
    <name evidence="5" type="ORF">Q765_01225</name>
</gene>
<feature type="signal peptide" evidence="3">
    <location>
        <begin position="1"/>
        <end position="21"/>
    </location>
</feature>
<dbReference type="PROSITE" id="PS00194">
    <property type="entry name" value="THIOREDOXIN_1"/>
    <property type="match status" value="1"/>
</dbReference>
<keyword evidence="2" id="KW-0676">Redox-active center</keyword>
<evidence type="ECO:0000256" key="2">
    <source>
        <dbReference type="ARBA" id="ARBA00023284"/>
    </source>
</evidence>
<dbReference type="InterPro" id="IPR013766">
    <property type="entry name" value="Thioredoxin_domain"/>
</dbReference>
<dbReference type="STRING" id="1121895.GCA_000378485_00451"/>
<keyword evidence="1 3" id="KW-0732">Signal</keyword>
<accession>A0A0A2MAT0</accession>
<comment type="caution">
    <text evidence="5">The sequence shown here is derived from an EMBL/GenBank/DDBJ whole genome shotgun (WGS) entry which is preliminary data.</text>
</comment>
<dbReference type="PROSITE" id="PS51352">
    <property type="entry name" value="THIOREDOXIN_2"/>
    <property type="match status" value="1"/>
</dbReference>
<feature type="domain" description="Thioredoxin" evidence="4">
    <location>
        <begin position="8"/>
        <end position="152"/>
    </location>
</feature>
<dbReference type="InterPro" id="IPR017937">
    <property type="entry name" value="Thioredoxin_CS"/>
</dbReference>
<keyword evidence="6" id="KW-1185">Reference proteome</keyword>
<evidence type="ECO:0000259" key="4">
    <source>
        <dbReference type="PROSITE" id="PS51352"/>
    </source>
</evidence>
<dbReference type="PANTHER" id="PTHR15337">
    <property type="entry name" value="ANTERIOR GRADIENT PROTEIN-RELATED"/>
    <property type="match status" value="1"/>
</dbReference>
<dbReference type="PANTHER" id="PTHR15337:SF11">
    <property type="entry name" value="THIOREDOXIN DOMAIN-CONTAINING PROTEIN"/>
    <property type="match status" value="1"/>
</dbReference>
<reference evidence="5 6" key="1">
    <citation type="submission" date="2013-09" db="EMBL/GenBank/DDBJ databases">
        <authorList>
            <person name="Zeng Z."/>
            <person name="Chen C."/>
        </authorList>
    </citation>
    <scope>NUCLEOTIDE SEQUENCE [LARGE SCALE GENOMIC DNA]</scope>
    <source>
        <strain evidence="5 6">WB 3.3-2</strain>
    </source>
</reference>
<dbReference type="InterPro" id="IPR036249">
    <property type="entry name" value="Thioredoxin-like_sf"/>
</dbReference>
<organism evidence="5 6">
    <name type="scientific">Flavobacterium rivuli WB 3.3-2 = DSM 21788</name>
    <dbReference type="NCBI Taxonomy" id="1121895"/>
    <lineage>
        <taxon>Bacteria</taxon>
        <taxon>Pseudomonadati</taxon>
        <taxon>Bacteroidota</taxon>
        <taxon>Flavobacteriia</taxon>
        <taxon>Flavobacteriales</taxon>
        <taxon>Flavobacteriaceae</taxon>
        <taxon>Flavobacterium</taxon>
    </lineage>
</organism>
<dbReference type="RefSeq" id="WP_020211573.1">
    <property type="nucleotide sequence ID" value="NZ_JRLX01000001.1"/>
</dbReference>
<evidence type="ECO:0000313" key="6">
    <source>
        <dbReference type="Proteomes" id="UP000030152"/>
    </source>
</evidence>
<name>A0A0A2MAT0_9FLAO</name>
<dbReference type="InterPro" id="IPR051099">
    <property type="entry name" value="AGR/TXD"/>
</dbReference>
<dbReference type="Pfam" id="PF13899">
    <property type="entry name" value="Thioredoxin_7"/>
    <property type="match status" value="1"/>
</dbReference>
<evidence type="ECO:0000313" key="5">
    <source>
        <dbReference type="EMBL" id="KGO88558.1"/>
    </source>
</evidence>
<dbReference type="AlphaFoldDB" id="A0A0A2MAT0"/>
<dbReference type="OrthoDB" id="120730at2"/>